<dbReference type="GO" id="GO:0005840">
    <property type="term" value="C:ribosome"/>
    <property type="evidence" value="ECO:0007669"/>
    <property type="project" value="UniProtKB-KW"/>
</dbReference>
<dbReference type="EMBL" id="CADCUA010000438">
    <property type="protein sequence ID" value="CAA9332293.1"/>
    <property type="molecule type" value="Genomic_DNA"/>
</dbReference>
<protein>
    <submittedName>
        <fullName evidence="2">LSU ribosomal protein L22p (L17e)</fullName>
    </submittedName>
</protein>
<keyword evidence="2" id="KW-0689">Ribosomal protein</keyword>
<feature type="compositionally biased region" description="Basic residues" evidence="1">
    <location>
        <begin position="50"/>
        <end position="68"/>
    </location>
</feature>
<dbReference type="AlphaFoldDB" id="A0A6J4LGM4"/>
<feature type="compositionally biased region" description="Basic residues" evidence="1">
    <location>
        <begin position="92"/>
        <end position="102"/>
    </location>
</feature>
<accession>A0A6J4LGM4</accession>
<keyword evidence="2" id="KW-0687">Ribonucleoprotein</keyword>
<feature type="non-terminal residue" evidence="2">
    <location>
        <position position="111"/>
    </location>
</feature>
<organism evidence="2">
    <name type="scientific">uncultured Lysobacter sp</name>
    <dbReference type="NCBI Taxonomy" id="271060"/>
    <lineage>
        <taxon>Bacteria</taxon>
        <taxon>Pseudomonadati</taxon>
        <taxon>Pseudomonadota</taxon>
        <taxon>Gammaproteobacteria</taxon>
        <taxon>Lysobacterales</taxon>
        <taxon>Lysobacteraceae</taxon>
        <taxon>Lysobacter</taxon>
        <taxon>environmental samples</taxon>
    </lineage>
</organism>
<evidence type="ECO:0000313" key="2">
    <source>
        <dbReference type="EMBL" id="CAA9332293.1"/>
    </source>
</evidence>
<feature type="non-terminal residue" evidence="2">
    <location>
        <position position="1"/>
    </location>
</feature>
<feature type="region of interest" description="Disordered" evidence="1">
    <location>
        <begin position="1"/>
        <end position="111"/>
    </location>
</feature>
<reference evidence="2" key="1">
    <citation type="submission" date="2020-02" db="EMBL/GenBank/DDBJ databases">
        <authorList>
            <person name="Meier V. D."/>
        </authorList>
    </citation>
    <scope>NUCLEOTIDE SEQUENCE</scope>
    <source>
        <strain evidence="2">AVDCRST_MAG71</strain>
    </source>
</reference>
<evidence type="ECO:0000256" key="1">
    <source>
        <dbReference type="SAM" id="MobiDB-lite"/>
    </source>
</evidence>
<gene>
    <name evidence="2" type="ORF">AVDCRST_MAG71-1834</name>
</gene>
<feature type="compositionally biased region" description="Basic and acidic residues" evidence="1">
    <location>
        <begin position="69"/>
        <end position="80"/>
    </location>
</feature>
<proteinExistence type="predicted"/>
<sequence length="111" mass="12391">GSESHPAHRAHLPAEGPSGCRSGSRSVRRACGQPAEVLGQEGCPDDPQGRRIRHRERRKQPGRRRRRTARENDHGGRRSVPEAFHGAGERPRHPHPQAHQPHHCGGGRWQV</sequence>
<name>A0A6J4LGM4_9GAMM</name>
<feature type="compositionally biased region" description="Low complexity" evidence="1">
    <location>
        <begin position="16"/>
        <end position="32"/>
    </location>
</feature>